<dbReference type="SUPFAM" id="SSF74653">
    <property type="entry name" value="TolA/TonB C-terminal domain"/>
    <property type="match status" value="1"/>
</dbReference>
<reference evidence="11" key="1">
    <citation type="journal article" date="2015" name="Proc. Natl. Acad. Sci. U.S.A.">
        <title>Networks of energetic and metabolic interactions define dynamics in microbial communities.</title>
        <authorList>
            <person name="Embree M."/>
            <person name="Liu J.K."/>
            <person name="Al-Bassam M.M."/>
            <person name="Zengler K."/>
        </authorList>
    </citation>
    <scope>NUCLEOTIDE SEQUENCE</scope>
</reference>
<feature type="domain" description="TonB C-terminal" evidence="10">
    <location>
        <begin position="184"/>
        <end position="273"/>
    </location>
</feature>
<keyword evidence="3" id="KW-0813">Transport</keyword>
<dbReference type="NCBIfam" id="TIGR01352">
    <property type="entry name" value="tonB_Cterm"/>
    <property type="match status" value="1"/>
</dbReference>
<sequence>MKKIILLAAVVYMISCTEKEDGIKVIENYDDIYFPKAEVESKIDTEEEFDKVINDLREAAKKYVSDYAQPVVVKFNHRIYINEEGKVDAVKEITSLSSQMIKNDNVKNIYGEEATKLLVKAADKWSFTPAVKDGNPVKFRTDLIYSIVFDDKGDVVEETSTFKSVARSKISEDDVYYVVVEQQPTPIGGLQAIQEKIKYPAKAKNEGIEGRVFVKAYINENGEVDEVTLLKGIHHECDSVAMAAIKQTKFTPGMQRGVPVKVQVSIPIVFKLQ</sequence>
<dbReference type="InterPro" id="IPR037682">
    <property type="entry name" value="TonB_C"/>
</dbReference>
<dbReference type="PROSITE" id="PS52015">
    <property type="entry name" value="TONB_CTD"/>
    <property type="match status" value="1"/>
</dbReference>
<evidence type="ECO:0000256" key="1">
    <source>
        <dbReference type="ARBA" id="ARBA00004383"/>
    </source>
</evidence>
<dbReference type="GO" id="GO:0031992">
    <property type="term" value="F:energy transducer activity"/>
    <property type="evidence" value="ECO:0007669"/>
    <property type="project" value="TreeGrafter"/>
</dbReference>
<evidence type="ECO:0000256" key="3">
    <source>
        <dbReference type="ARBA" id="ARBA00022448"/>
    </source>
</evidence>
<dbReference type="GO" id="GO:0055085">
    <property type="term" value="P:transmembrane transport"/>
    <property type="evidence" value="ECO:0007669"/>
    <property type="project" value="InterPro"/>
</dbReference>
<keyword evidence="6" id="KW-0812">Transmembrane</keyword>
<evidence type="ECO:0000256" key="2">
    <source>
        <dbReference type="ARBA" id="ARBA00006555"/>
    </source>
</evidence>
<dbReference type="InterPro" id="IPR006260">
    <property type="entry name" value="TonB/TolA_C"/>
</dbReference>
<keyword evidence="9" id="KW-0472">Membrane</keyword>
<dbReference type="AlphaFoldDB" id="A0A0W8FYV9"/>
<proteinExistence type="inferred from homology"/>
<organism evidence="11">
    <name type="scientific">hydrocarbon metagenome</name>
    <dbReference type="NCBI Taxonomy" id="938273"/>
    <lineage>
        <taxon>unclassified sequences</taxon>
        <taxon>metagenomes</taxon>
        <taxon>ecological metagenomes</taxon>
    </lineage>
</organism>
<dbReference type="InterPro" id="IPR051045">
    <property type="entry name" value="TonB-dependent_transducer"/>
</dbReference>
<evidence type="ECO:0000256" key="5">
    <source>
        <dbReference type="ARBA" id="ARBA00022519"/>
    </source>
</evidence>
<dbReference type="PANTHER" id="PTHR33446">
    <property type="entry name" value="PROTEIN TONB-RELATED"/>
    <property type="match status" value="1"/>
</dbReference>
<comment type="similarity">
    <text evidence="2">Belongs to the TonB family.</text>
</comment>
<dbReference type="Pfam" id="PF03544">
    <property type="entry name" value="TonB_C"/>
    <property type="match status" value="1"/>
</dbReference>
<evidence type="ECO:0000259" key="10">
    <source>
        <dbReference type="PROSITE" id="PS52015"/>
    </source>
</evidence>
<protein>
    <submittedName>
        <fullName evidence="11">Regulatory sensor-transducer, blar1/mecr1 family / tonb family protein</fullName>
    </submittedName>
</protein>
<evidence type="ECO:0000256" key="6">
    <source>
        <dbReference type="ARBA" id="ARBA00022692"/>
    </source>
</evidence>
<evidence type="ECO:0000256" key="9">
    <source>
        <dbReference type="ARBA" id="ARBA00023136"/>
    </source>
</evidence>
<comment type="subcellular location">
    <subcellularLocation>
        <location evidence="1">Cell inner membrane</location>
        <topology evidence="1">Single-pass membrane protein</topology>
        <orientation evidence="1">Periplasmic side</orientation>
    </subcellularLocation>
</comment>
<dbReference type="PANTHER" id="PTHR33446:SF2">
    <property type="entry name" value="PROTEIN TONB"/>
    <property type="match status" value="1"/>
</dbReference>
<dbReference type="Gene3D" id="3.30.1150.10">
    <property type="match status" value="1"/>
</dbReference>
<accession>A0A0W8FYV9</accession>
<dbReference type="EMBL" id="LNQE01000565">
    <property type="protein sequence ID" value="KUG25961.1"/>
    <property type="molecule type" value="Genomic_DNA"/>
</dbReference>
<gene>
    <name evidence="11" type="ORF">ASZ90_004211</name>
</gene>
<evidence type="ECO:0000256" key="4">
    <source>
        <dbReference type="ARBA" id="ARBA00022475"/>
    </source>
</evidence>
<dbReference type="GO" id="GO:0098797">
    <property type="term" value="C:plasma membrane protein complex"/>
    <property type="evidence" value="ECO:0007669"/>
    <property type="project" value="TreeGrafter"/>
</dbReference>
<keyword evidence="8" id="KW-1133">Transmembrane helix</keyword>
<evidence type="ECO:0000256" key="8">
    <source>
        <dbReference type="ARBA" id="ARBA00022989"/>
    </source>
</evidence>
<evidence type="ECO:0000313" key="11">
    <source>
        <dbReference type="EMBL" id="KUG25961.1"/>
    </source>
</evidence>
<evidence type="ECO:0000256" key="7">
    <source>
        <dbReference type="ARBA" id="ARBA00022927"/>
    </source>
</evidence>
<comment type="caution">
    <text evidence="11">The sequence shown here is derived from an EMBL/GenBank/DDBJ whole genome shotgun (WGS) entry which is preliminary data.</text>
</comment>
<dbReference type="GO" id="GO:0015031">
    <property type="term" value="P:protein transport"/>
    <property type="evidence" value="ECO:0007669"/>
    <property type="project" value="UniProtKB-KW"/>
</dbReference>
<keyword evidence="4" id="KW-1003">Cell membrane</keyword>
<keyword evidence="7" id="KW-0653">Protein transport</keyword>
<name>A0A0W8FYV9_9ZZZZ</name>
<keyword evidence="5" id="KW-0997">Cell inner membrane</keyword>